<dbReference type="Proteomes" id="UP000215224">
    <property type="component" value="Chromosome"/>
</dbReference>
<evidence type="ECO:0000313" key="1">
    <source>
        <dbReference type="EMBL" id="AST91895.1"/>
    </source>
</evidence>
<dbReference type="STRING" id="1314751.GCA_001591425_00217"/>
<keyword evidence="2" id="KW-1185">Reference proteome</keyword>
<accession>A0A223KQX4</accession>
<proteinExistence type="predicted"/>
<protein>
    <submittedName>
        <fullName evidence="1">Uncharacterized protein</fullName>
    </submittedName>
</protein>
<gene>
    <name evidence="1" type="ORF">BC6307_11705</name>
</gene>
<evidence type="ECO:0000313" key="2">
    <source>
        <dbReference type="Proteomes" id="UP000215224"/>
    </source>
</evidence>
<dbReference type="RefSeq" id="WP_066411009.1">
    <property type="nucleotide sequence ID" value="NZ_CP018866.1"/>
</dbReference>
<dbReference type="EMBL" id="CP018866">
    <property type="protein sequence ID" value="AST91895.1"/>
    <property type="molecule type" value="Genomic_DNA"/>
</dbReference>
<organism evidence="1 2">
    <name type="scientific">Sutcliffiella cohnii</name>
    <dbReference type="NCBI Taxonomy" id="33932"/>
    <lineage>
        <taxon>Bacteria</taxon>
        <taxon>Bacillati</taxon>
        <taxon>Bacillota</taxon>
        <taxon>Bacilli</taxon>
        <taxon>Bacillales</taxon>
        <taxon>Bacillaceae</taxon>
        <taxon>Sutcliffiella</taxon>
    </lineage>
</organism>
<dbReference type="KEGG" id="bcoh:BC6307_11705"/>
<name>A0A223KQX4_9BACI</name>
<dbReference type="AlphaFoldDB" id="A0A223KQX4"/>
<sequence length="190" mass="22004">MKRWLIVIPLLLIGALFLYINGYRLTPENAANSHSFLPKDAILIEQVPIESSTIFVYKSDKEKRYLTVLSEKTGFLYRSGTSTYTPFVSDTLQTVGVISFWNDREATTYLSVLSTNDEVAYIEVGIEPDVIRREIRADEMVSFYFPFSHQIDFIHPTAYDKDGNALYYYGYPKNSTTFSTDDFKWHRIDD</sequence>
<reference evidence="1 2" key="1">
    <citation type="submission" date="2016-12" db="EMBL/GenBank/DDBJ databases">
        <title>The whole genome sequencing and assembly of Bacillus cohnii DSM 6307T strain.</title>
        <authorList>
            <person name="Lee Y.-J."/>
            <person name="Yi H."/>
            <person name="Bahn Y.-S."/>
            <person name="Kim J.F."/>
            <person name="Lee D.-W."/>
        </authorList>
    </citation>
    <scope>NUCLEOTIDE SEQUENCE [LARGE SCALE GENOMIC DNA]</scope>
    <source>
        <strain evidence="1 2">DSM 6307</strain>
    </source>
</reference>